<keyword evidence="3" id="KW-0285">Flavoprotein</keyword>
<dbReference type="SUPFAM" id="SSF51905">
    <property type="entry name" value="FAD/NAD(P)-binding domain"/>
    <property type="match status" value="1"/>
</dbReference>
<gene>
    <name evidence="9" type="ORF">L332_11355</name>
</gene>
<dbReference type="Proteomes" id="UP000016462">
    <property type="component" value="Unassembled WGS sequence"/>
</dbReference>
<organism evidence="9 10">
    <name type="scientific">Agrococcus pavilionensis RW1</name>
    <dbReference type="NCBI Taxonomy" id="1330458"/>
    <lineage>
        <taxon>Bacteria</taxon>
        <taxon>Bacillati</taxon>
        <taxon>Actinomycetota</taxon>
        <taxon>Actinomycetes</taxon>
        <taxon>Micrococcales</taxon>
        <taxon>Microbacteriaceae</taxon>
        <taxon>Agrococcus</taxon>
    </lineage>
</organism>
<dbReference type="PRINTS" id="PR00420">
    <property type="entry name" value="RNGMNOXGNASE"/>
</dbReference>
<dbReference type="InterPro" id="IPR038220">
    <property type="entry name" value="PHOX_C_sf"/>
</dbReference>
<comment type="similarity">
    <text evidence="2">Belongs to the PheA/TfdB FAD monooxygenase family.</text>
</comment>
<evidence type="ECO:0000259" key="8">
    <source>
        <dbReference type="Pfam" id="PF07976"/>
    </source>
</evidence>
<keyword evidence="4" id="KW-0274">FAD</keyword>
<dbReference type="EMBL" id="ASHR01000014">
    <property type="protein sequence ID" value="ERG65036.1"/>
    <property type="molecule type" value="Genomic_DNA"/>
</dbReference>
<dbReference type="SUPFAM" id="SSF52833">
    <property type="entry name" value="Thioredoxin-like"/>
    <property type="match status" value="1"/>
</dbReference>
<keyword evidence="10" id="KW-1185">Reference proteome</keyword>
<dbReference type="CDD" id="cd02979">
    <property type="entry name" value="PHOX_C"/>
    <property type="match status" value="1"/>
</dbReference>
<dbReference type="InterPro" id="IPR036188">
    <property type="entry name" value="FAD/NAD-bd_sf"/>
</dbReference>
<dbReference type="OrthoDB" id="4246007at2"/>
<protein>
    <recommendedName>
        <fullName evidence="11">Phenol 2-monooxygenase (NADPH)</fullName>
    </recommendedName>
</protein>
<sequence length="667" mass="74210">MQFHHHGYVKGDPRILPAAGIGLDRPAELPAEMDVLIVGTGPAGVLLGAQLSMYPEVHTRIIERREGRLELGQADGLQARSIETFQAFGFAERLLQEAYRITEMQFWRPDPADRSRIYRAEATLDSAGVEGSTLSEFPHVICNQARVQDYFCEYMANSPSRMSPDFGWELLGLEVEDGETHPVKATLRRTAGPDAGTERVVRAKYAVGCDGARSVVRKSIGGQLLGDSRNHAWGVMDVLVDTDFPDIRTKCAIQSEAGSILLIPREGNALCRIYVDMGDISPEDHGKVRETPLERIVEIAQSIFHPYRLEVRDVAWWSIYEVGQRLTDTFDDVKPEERGTVEPRVFIAGDACHTHSAKAGQGMNVSMQDTFNLGWKLGSVLTGRSPESLLDTYSVERQVVAQKLIDFDREWSTLMGAKVLDPEHPELGGVDPKEVTAHYLKSEVQASGFGTHYEPSMITESGEHQHLASGYPIGKRFWSAPVVRVCDAVPMELGHHMRADGRWRLYAFAGREAPGQGGAIEAWAQWVRTSPESPYVRTRREGDDAGSVFDVKVVWQQDHDAIEPHDVDDVFRPRFGPFQLRDDELVYAADPKDDIFERRGVSRDGCVVVVRPDMFVATVLPLDRPELLAEFFDGVLLPADPQHDPAVEIEPRPGALQQARAKVSAEA</sequence>
<dbReference type="Gene3D" id="3.40.30.20">
    <property type="match status" value="1"/>
</dbReference>
<dbReference type="Pfam" id="PF07976">
    <property type="entry name" value="Phe_hydrox_dim"/>
    <property type="match status" value="1"/>
</dbReference>
<dbReference type="SUPFAM" id="SSF54373">
    <property type="entry name" value="FAD-linked reductases, C-terminal domain"/>
    <property type="match status" value="1"/>
</dbReference>
<reference evidence="9 10" key="1">
    <citation type="journal article" date="2013" name="Genome Announc.">
        <title>First draft genome sequence from a member of the genus agrococcus, isolated from modern microbialites.</title>
        <authorList>
            <person name="White R.A.III."/>
            <person name="Grassa C.J."/>
            <person name="Suttle C.A."/>
        </authorList>
    </citation>
    <scope>NUCLEOTIDE SEQUENCE [LARGE SCALE GENOMIC DNA]</scope>
    <source>
        <strain evidence="9 10">RW1</strain>
    </source>
</reference>
<proteinExistence type="inferred from homology"/>
<dbReference type="InterPro" id="IPR050641">
    <property type="entry name" value="RIFMO-like"/>
</dbReference>
<dbReference type="InterPro" id="IPR012941">
    <property type="entry name" value="Phe_hydrox_C_dim_dom"/>
</dbReference>
<dbReference type="GO" id="GO:0016709">
    <property type="term" value="F:oxidoreductase activity, acting on paired donors, with incorporation or reduction of molecular oxygen, NAD(P)H as one donor, and incorporation of one atom of oxygen"/>
    <property type="evidence" value="ECO:0007669"/>
    <property type="project" value="UniProtKB-ARBA"/>
</dbReference>
<feature type="domain" description="Phenol hydroxylase-like C-terminal dimerisation" evidence="8">
    <location>
        <begin position="451"/>
        <end position="638"/>
    </location>
</feature>
<evidence type="ECO:0000313" key="9">
    <source>
        <dbReference type="EMBL" id="ERG65036.1"/>
    </source>
</evidence>
<evidence type="ECO:0000256" key="1">
    <source>
        <dbReference type="ARBA" id="ARBA00001974"/>
    </source>
</evidence>
<evidence type="ECO:0000256" key="5">
    <source>
        <dbReference type="ARBA" id="ARBA00023002"/>
    </source>
</evidence>
<evidence type="ECO:0008006" key="11">
    <source>
        <dbReference type="Google" id="ProtNLM"/>
    </source>
</evidence>
<dbReference type="GO" id="GO:0071949">
    <property type="term" value="F:FAD binding"/>
    <property type="evidence" value="ECO:0007669"/>
    <property type="project" value="InterPro"/>
</dbReference>
<evidence type="ECO:0000259" key="7">
    <source>
        <dbReference type="Pfam" id="PF01494"/>
    </source>
</evidence>
<dbReference type="AlphaFoldDB" id="U1MSX0"/>
<feature type="region of interest" description="Disordered" evidence="6">
    <location>
        <begin position="643"/>
        <end position="667"/>
    </location>
</feature>
<dbReference type="RefSeq" id="WP_021010053.1">
    <property type="nucleotide sequence ID" value="NZ_ASHR01000014.1"/>
</dbReference>
<evidence type="ECO:0000256" key="2">
    <source>
        <dbReference type="ARBA" id="ARBA00007801"/>
    </source>
</evidence>
<accession>U1MSX0</accession>
<name>U1MSX0_9MICO</name>
<keyword evidence="5" id="KW-0560">Oxidoreductase</keyword>
<dbReference type="InterPro" id="IPR036249">
    <property type="entry name" value="Thioredoxin-like_sf"/>
</dbReference>
<dbReference type="InterPro" id="IPR002938">
    <property type="entry name" value="FAD-bd"/>
</dbReference>
<dbReference type="PANTHER" id="PTHR43004">
    <property type="entry name" value="TRK SYSTEM POTASSIUM UPTAKE PROTEIN"/>
    <property type="match status" value="1"/>
</dbReference>
<evidence type="ECO:0000256" key="6">
    <source>
        <dbReference type="SAM" id="MobiDB-lite"/>
    </source>
</evidence>
<comment type="caution">
    <text evidence="9">The sequence shown here is derived from an EMBL/GenBank/DDBJ whole genome shotgun (WGS) entry which is preliminary data.</text>
</comment>
<dbReference type="Pfam" id="PF01494">
    <property type="entry name" value="FAD_binding_3"/>
    <property type="match status" value="1"/>
</dbReference>
<dbReference type="Gene3D" id="3.30.9.10">
    <property type="entry name" value="D-Amino Acid Oxidase, subunit A, domain 2"/>
    <property type="match status" value="1"/>
</dbReference>
<dbReference type="Gene3D" id="3.50.50.60">
    <property type="entry name" value="FAD/NAD(P)-binding domain"/>
    <property type="match status" value="1"/>
</dbReference>
<dbReference type="PANTHER" id="PTHR43004:SF19">
    <property type="entry name" value="BINDING MONOOXYGENASE, PUTATIVE (JCVI)-RELATED"/>
    <property type="match status" value="1"/>
</dbReference>
<feature type="domain" description="FAD-binding" evidence="7">
    <location>
        <begin position="32"/>
        <end position="407"/>
    </location>
</feature>
<evidence type="ECO:0000256" key="4">
    <source>
        <dbReference type="ARBA" id="ARBA00022827"/>
    </source>
</evidence>
<comment type="cofactor">
    <cofactor evidence="1">
        <name>FAD</name>
        <dbReference type="ChEBI" id="CHEBI:57692"/>
    </cofactor>
</comment>
<evidence type="ECO:0000256" key="3">
    <source>
        <dbReference type="ARBA" id="ARBA00022630"/>
    </source>
</evidence>
<evidence type="ECO:0000313" key="10">
    <source>
        <dbReference type="Proteomes" id="UP000016462"/>
    </source>
</evidence>
<dbReference type="NCBIfam" id="NF006144">
    <property type="entry name" value="PRK08294.1"/>
    <property type="match status" value="1"/>
</dbReference>